<organism evidence="2 3">
    <name type="scientific">Delitschia confertaspora ATCC 74209</name>
    <dbReference type="NCBI Taxonomy" id="1513339"/>
    <lineage>
        <taxon>Eukaryota</taxon>
        <taxon>Fungi</taxon>
        <taxon>Dikarya</taxon>
        <taxon>Ascomycota</taxon>
        <taxon>Pezizomycotina</taxon>
        <taxon>Dothideomycetes</taxon>
        <taxon>Pleosporomycetidae</taxon>
        <taxon>Pleosporales</taxon>
        <taxon>Delitschiaceae</taxon>
        <taxon>Delitschia</taxon>
    </lineage>
</organism>
<reference evidence="2" key="1">
    <citation type="journal article" date="2020" name="Stud. Mycol.">
        <title>101 Dothideomycetes genomes: a test case for predicting lifestyles and emergence of pathogens.</title>
        <authorList>
            <person name="Haridas S."/>
            <person name="Albert R."/>
            <person name="Binder M."/>
            <person name="Bloem J."/>
            <person name="Labutti K."/>
            <person name="Salamov A."/>
            <person name="Andreopoulos B."/>
            <person name="Baker S."/>
            <person name="Barry K."/>
            <person name="Bills G."/>
            <person name="Bluhm B."/>
            <person name="Cannon C."/>
            <person name="Castanera R."/>
            <person name="Culley D."/>
            <person name="Daum C."/>
            <person name="Ezra D."/>
            <person name="Gonzalez J."/>
            <person name="Henrissat B."/>
            <person name="Kuo A."/>
            <person name="Liang C."/>
            <person name="Lipzen A."/>
            <person name="Lutzoni F."/>
            <person name="Magnuson J."/>
            <person name="Mondo S."/>
            <person name="Nolan M."/>
            <person name="Ohm R."/>
            <person name="Pangilinan J."/>
            <person name="Park H.-J."/>
            <person name="Ramirez L."/>
            <person name="Alfaro M."/>
            <person name="Sun H."/>
            <person name="Tritt A."/>
            <person name="Yoshinaga Y."/>
            <person name="Zwiers L.-H."/>
            <person name="Turgeon B."/>
            <person name="Goodwin S."/>
            <person name="Spatafora J."/>
            <person name="Crous P."/>
            <person name="Grigoriev I."/>
        </authorList>
    </citation>
    <scope>NUCLEOTIDE SEQUENCE</scope>
    <source>
        <strain evidence="2">ATCC 74209</strain>
    </source>
</reference>
<proteinExistence type="predicted"/>
<keyword evidence="3" id="KW-1185">Reference proteome</keyword>
<comment type="caution">
    <text evidence="2">The sequence shown here is derived from an EMBL/GenBank/DDBJ whole genome shotgun (WGS) entry which is preliminary data.</text>
</comment>
<feature type="compositionally biased region" description="Basic and acidic residues" evidence="1">
    <location>
        <begin position="70"/>
        <end position="86"/>
    </location>
</feature>
<evidence type="ECO:0000313" key="3">
    <source>
        <dbReference type="Proteomes" id="UP000799536"/>
    </source>
</evidence>
<feature type="region of interest" description="Disordered" evidence="1">
    <location>
        <begin position="1"/>
        <end position="98"/>
    </location>
</feature>
<evidence type="ECO:0000256" key="1">
    <source>
        <dbReference type="SAM" id="MobiDB-lite"/>
    </source>
</evidence>
<accession>A0A9P4MSP5</accession>
<dbReference type="EMBL" id="ML993967">
    <property type="protein sequence ID" value="KAF2201651.1"/>
    <property type="molecule type" value="Genomic_DNA"/>
</dbReference>
<protein>
    <submittedName>
        <fullName evidence="2">Uncharacterized protein</fullName>
    </submittedName>
</protein>
<sequence>MASPKKTLNPEESLPEPKRHRRVGSADSATSIENPKRDSLSPTKHRRTVSTGNTAYTENSKANSTSPGKHARDVSTDSVRYTEKPNHGSPTKKAKVKSVVTSTQIENLRTELAEFHLHDEYVDTNHAAETLDEDDIDAGSDAESVFAPSSVSGSGAGDEFDEHELGIGECWACGSELTFTGVGAMVDTLKETIRGHRRDIK</sequence>
<feature type="compositionally biased region" description="Polar residues" evidence="1">
    <location>
        <begin position="49"/>
        <end position="67"/>
    </location>
</feature>
<dbReference type="Proteomes" id="UP000799536">
    <property type="component" value="Unassembled WGS sequence"/>
</dbReference>
<name>A0A9P4MSP5_9PLEO</name>
<evidence type="ECO:0000313" key="2">
    <source>
        <dbReference type="EMBL" id="KAF2201651.1"/>
    </source>
</evidence>
<gene>
    <name evidence="2" type="ORF">GQ43DRAFT_486797</name>
</gene>
<dbReference type="AlphaFoldDB" id="A0A9P4MSP5"/>